<dbReference type="GO" id="GO:0005765">
    <property type="term" value="C:lysosomal membrane"/>
    <property type="evidence" value="ECO:0007669"/>
    <property type="project" value="TreeGrafter"/>
</dbReference>
<dbReference type="GO" id="GO:0030660">
    <property type="term" value="C:Golgi-associated vesicle membrane"/>
    <property type="evidence" value="ECO:0007669"/>
    <property type="project" value="TreeGrafter"/>
</dbReference>
<feature type="transmembrane region" description="Helical" evidence="2">
    <location>
        <begin position="112"/>
        <end position="132"/>
    </location>
</feature>
<dbReference type="PANTHER" id="PTHR12174">
    <property type="entry name" value="SIGNAL PEPTIDE PEPTIDASE"/>
    <property type="match status" value="1"/>
</dbReference>
<dbReference type="GO" id="GO:0033619">
    <property type="term" value="P:membrane protein proteolysis"/>
    <property type="evidence" value="ECO:0007669"/>
    <property type="project" value="TreeGrafter"/>
</dbReference>
<keyword evidence="1" id="KW-0378">Hydrolase</keyword>
<organism evidence="3 4">
    <name type="scientific">Actinidia rufa</name>
    <dbReference type="NCBI Taxonomy" id="165716"/>
    <lineage>
        <taxon>Eukaryota</taxon>
        <taxon>Viridiplantae</taxon>
        <taxon>Streptophyta</taxon>
        <taxon>Embryophyta</taxon>
        <taxon>Tracheophyta</taxon>
        <taxon>Spermatophyta</taxon>
        <taxon>Magnoliopsida</taxon>
        <taxon>eudicotyledons</taxon>
        <taxon>Gunneridae</taxon>
        <taxon>Pentapetalae</taxon>
        <taxon>asterids</taxon>
        <taxon>Ericales</taxon>
        <taxon>Actinidiaceae</taxon>
        <taxon>Actinidia</taxon>
    </lineage>
</organism>
<keyword evidence="1" id="KW-0645">Protease</keyword>
<protein>
    <submittedName>
        <fullName evidence="3">Similar to SIGNAL PEPTIDE PEPTIDASE-LIKE 5</fullName>
    </submittedName>
</protein>
<dbReference type="OrthoDB" id="29661at2759"/>
<gene>
    <name evidence="3" type="ORF">Acr_08g0012730</name>
</gene>
<sequence>MLYSPNRPVVDFSVVFLWLIAVGTIVCASLWSEFTANEQSDECYNELSPKQANTRAVQDDAEKEVLDITAKSAIVFVITASTFLVLLYLFMSSWFVWLLIVLFCIGGLNNHQAVHLVFLDSFLVDIALLYVWGKQEIGYMNHQIVRAFLMQNMLASEN</sequence>
<dbReference type="AlphaFoldDB" id="A0A7J0F4L8"/>
<feature type="transmembrane region" description="Helical" evidence="2">
    <location>
        <begin position="73"/>
        <end position="100"/>
    </location>
</feature>
<proteinExistence type="predicted"/>
<dbReference type="GO" id="GO:0042500">
    <property type="term" value="F:aspartic endopeptidase activity, intramembrane cleaving"/>
    <property type="evidence" value="ECO:0007669"/>
    <property type="project" value="InterPro"/>
</dbReference>
<dbReference type="GO" id="GO:0098554">
    <property type="term" value="C:cytoplasmic side of endoplasmic reticulum membrane"/>
    <property type="evidence" value="ECO:0007669"/>
    <property type="project" value="TreeGrafter"/>
</dbReference>
<name>A0A7J0F4L8_9ERIC</name>
<dbReference type="GO" id="GO:0098553">
    <property type="term" value="C:lumenal side of endoplasmic reticulum membrane"/>
    <property type="evidence" value="ECO:0007669"/>
    <property type="project" value="TreeGrafter"/>
</dbReference>
<dbReference type="EMBL" id="BJWL01000008">
    <property type="protein sequence ID" value="GFY92877.1"/>
    <property type="molecule type" value="Genomic_DNA"/>
</dbReference>
<keyword evidence="2" id="KW-1133">Transmembrane helix</keyword>
<accession>A0A7J0F4L8</accession>
<evidence type="ECO:0000313" key="4">
    <source>
        <dbReference type="Proteomes" id="UP000585474"/>
    </source>
</evidence>
<keyword evidence="4" id="KW-1185">Reference proteome</keyword>
<evidence type="ECO:0000256" key="2">
    <source>
        <dbReference type="SAM" id="Phobius"/>
    </source>
</evidence>
<evidence type="ECO:0000256" key="1">
    <source>
        <dbReference type="ARBA" id="ARBA00022670"/>
    </source>
</evidence>
<dbReference type="InterPro" id="IPR007369">
    <property type="entry name" value="Peptidase_A22B_SPP"/>
</dbReference>
<keyword evidence="2" id="KW-0812">Transmembrane</keyword>
<comment type="caution">
    <text evidence="3">The sequence shown here is derived from an EMBL/GenBank/DDBJ whole genome shotgun (WGS) entry which is preliminary data.</text>
</comment>
<dbReference type="Pfam" id="PF04258">
    <property type="entry name" value="Peptidase_A22B"/>
    <property type="match status" value="1"/>
</dbReference>
<feature type="transmembrane region" description="Helical" evidence="2">
    <location>
        <begin position="12"/>
        <end position="31"/>
    </location>
</feature>
<dbReference type="PANTHER" id="PTHR12174:SF90">
    <property type="entry name" value="SIGNAL PEPTIDE PEPTIDASE-LIKE 3"/>
    <property type="match status" value="1"/>
</dbReference>
<reference evidence="3 4" key="1">
    <citation type="submission" date="2019-07" db="EMBL/GenBank/DDBJ databases">
        <title>De Novo Assembly of kiwifruit Actinidia rufa.</title>
        <authorList>
            <person name="Sugita-Konishi S."/>
            <person name="Sato K."/>
            <person name="Mori E."/>
            <person name="Abe Y."/>
            <person name="Kisaki G."/>
            <person name="Hamano K."/>
            <person name="Suezawa K."/>
            <person name="Otani M."/>
            <person name="Fukuda T."/>
            <person name="Manabe T."/>
            <person name="Gomi K."/>
            <person name="Tabuchi M."/>
            <person name="Akimitsu K."/>
            <person name="Kataoka I."/>
        </authorList>
    </citation>
    <scope>NUCLEOTIDE SEQUENCE [LARGE SCALE GENOMIC DNA]</scope>
    <source>
        <strain evidence="4">cv. Fuchu</strain>
    </source>
</reference>
<evidence type="ECO:0000313" key="3">
    <source>
        <dbReference type="EMBL" id="GFY92877.1"/>
    </source>
</evidence>
<dbReference type="Proteomes" id="UP000585474">
    <property type="component" value="Unassembled WGS sequence"/>
</dbReference>
<keyword evidence="2" id="KW-0472">Membrane</keyword>